<proteinExistence type="predicted"/>
<dbReference type="Proteomes" id="UP000238206">
    <property type="component" value="Unassembled WGS sequence"/>
</dbReference>
<reference evidence="2 3" key="1">
    <citation type="submission" date="2018-02" db="EMBL/GenBank/DDBJ databases">
        <title>Draft genome sequencing of Burkholderia cepacia Y14-15.</title>
        <authorList>
            <person name="Zheng B.-X."/>
        </authorList>
    </citation>
    <scope>NUCLEOTIDE SEQUENCE [LARGE SCALE GENOMIC DNA]</scope>
    <source>
        <strain evidence="2 3">Y14-15</strain>
    </source>
</reference>
<feature type="signal peptide" evidence="1">
    <location>
        <begin position="1"/>
        <end position="26"/>
    </location>
</feature>
<evidence type="ECO:0000313" key="2">
    <source>
        <dbReference type="EMBL" id="PQP06751.1"/>
    </source>
</evidence>
<dbReference type="RefSeq" id="WP_105393996.1">
    <property type="nucleotide sequence ID" value="NZ_PUIQ01000145.1"/>
</dbReference>
<protein>
    <submittedName>
        <fullName evidence="2">Uncharacterized protein</fullName>
    </submittedName>
</protein>
<sequence length="277" mass="29583">MNLFIKKRALLFGTAVVTAMSLTACGGDGNGPGDLGDRLGINNPSVRFVNAVPNTSLSLYRNGQNDGLDLMNNIAYSGITKFRSFKDENSTFSVRSNNAEVGTAGSINGAKGHRYLAVAFPVTTQSTIPGVSLEVLDDPYNRNTSVAPTVRLVNAVVNATPVDVYVTNSDQQLSNPTVPNFEYKTFWPASGRDSHRLDTRNGRFRVRITAAGNPGTVLFDSKTINIAPNADAIITILPTRLTTAGTTASLPSRGDLKIVFDDGFQGSRGAVEIQDQP</sequence>
<dbReference type="AlphaFoldDB" id="A0A2S8HWA3"/>
<feature type="chain" id="PRO_5015616299" evidence="1">
    <location>
        <begin position="27"/>
        <end position="277"/>
    </location>
</feature>
<evidence type="ECO:0000313" key="3">
    <source>
        <dbReference type="Proteomes" id="UP000238206"/>
    </source>
</evidence>
<organism evidence="2 3">
    <name type="scientific">Burkholderia cepacia</name>
    <name type="common">Pseudomonas cepacia</name>
    <dbReference type="NCBI Taxonomy" id="292"/>
    <lineage>
        <taxon>Bacteria</taxon>
        <taxon>Pseudomonadati</taxon>
        <taxon>Pseudomonadota</taxon>
        <taxon>Betaproteobacteria</taxon>
        <taxon>Burkholderiales</taxon>
        <taxon>Burkholderiaceae</taxon>
        <taxon>Burkholderia</taxon>
        <taxon>Burkholderia cepacia complex</taxon>
    </lineage>
</organism>
<comment type="caution">
    <text evidence="2">The sequence shown here is derived from an EMBL/GenBank/DDBJ whole genome shotgun (WGS) entry which is preliminary data.</text>
</comment>
<keyword evidence="1" id="KW-0732">Signal</keyword>
<accession>A0A2S8HWA3</accession>
<dbReference type="PROSITE" id="PS51257">
    <property type="entry name" value="PROKAR_LIPOPROTEIN"/>
    <property type="match status" value="1"/>
</dbReference>
<name>A0A2S8HWA3_BURCE</name>
<dbReference type="EMBL" id="PUIQ01000145">
    <property type="protein sequence ID" value="PQP06751.1"/>
    <property type="molecule type" value="Genomic_DNA"/>
</dbReference>
<evidence type="ECO:0000256" key="1">
    <source>
        <dbReference type="SAM" id="SignalP"/>
    </source>
</evidence>
<gene>
    <name evidence="2" type="ORF">C5615_38450</name>
</gene>